<evidence type="ECO:0000313" key="3">
    <source>
        <dbReference type="Proteomes" id="UP000183760"/>
    </source>
</evidence>
<keyword evidence="1" id="KW-0472">Membrane</keyword>
<name>A0ABY1CIR6_MYXFU</name>
<reference evidence="2 3" key="1">
    <citation type="submission" date="2016-10" db="EMBL/GenBank/DDBJ databases">
        <authorList>
            <person name="Varghese N."/>
            <person name="Submissions S."/>
        </authorList>
    </citation>
    <scope>NUCLEOTIDE SEQUENCE [LARGE SCALE GENOMIC DNA]</scope>
    <source>
        <strain evidence="2 3">DSM 16525</strain>
    </source>
</reference>
<dbReference type="Proteomes" id="UP000183760">
    <property type="component" value="Unassembled WGS sequence"/>
</dbReference>
<gene>
    <name evidence="2" type="ORF">SAMN05443572_104661</name>
</gene>
<accession>A0ABY1CIR6</accession>
<feature type="transmembrane region" description="Helical" evidence="1">
    <location>
        <begin position="114"/>
        <end position="136"/>
    </location>
</feature>
<keyword evidence="1" id="KW-1133">Transmembrane helix</keyword>
<comment type="caution">
    <text evidence="2">The sequence shown here is derived from an EMBL/GenBank/DDBJ whole genome shotgun (WGS) entry which is preliminary data.</text>
</comment>
<evidence type="ECO:0000256" key="1">
    <source>
        <dbReference type="SAM" id="Phobius"/>
    </source>
</evidence>
<evidence type="ECO:0008006" key="4">
    <source>
        <dbReference type="Google" id="ProtNLM"/>
    </source>
</evidence>
<proteinExistence type="predicted"/>
<evidence type="ECO:0000313" key="2">
    <source>
        <dbReference type="EMBL" id="SEU06185.1"/>
    </source>
</evidence>
<feature type="transmembrane region" description="Helical" evidence="1">
    <location>
        <begin position="86"/>
        <end position="108"/>
    </location>
</feature>
<keyword evidence="3" id="KW-1185">Reference proteome</keyword>
<feature type="transmembrane region" description="Helical" evidence="1">
    <location>
        <begin position="50"/>
        <end position="74"/>
    </location>
</feature>
<sequence length="191" mass="20513">MEMVRTDKDTSPPPYAHDVQREFRYEELPPGIGMKPDRIHLMHNRFDVSVVTMVLTSLVVFFVPLFNGLIGGVFGGFHARTLKRALAAAVVSSIAVPAFLAGLSFFAGNNSLRIFSGLGFGGWTALHVIGTFIGAVTGAASRPLFSEDLSATPLRRAAVGPTYPTTTSTVRVNPDVTVERVSPPSGPVREE</sequence>
<organism evidence="2 3">
    <name type="scientific">Myxococcus fulvus</name>
    <dbReference type="NCBI Taxonomy" id="33"/>
    <lineage>
        <taxon>Bacteria</taxon>
        <taxon>Pseudomonadati</taxon>
        <taxon>Myxococcota</taxon>
        <taxon>Myxococcia</taxon>
        <taxon>Myxococcales</taxon>
        <taxon>Cystobacterineae</taxon>
        <taxon>Myxococcaceae</taxon>
        <taxon>Myxococcus</taxon>
    </lineage>
</organism>
<dbReference type="EMBL" id="FOIB01000004">
    <property type="protein sequence ID" value="SEU06185.1"/>
    <property type="molecule type" value="Genomic_DNA"/>
</dbReference>
<protein>
    <recommendedName>
        <fullName evidence="4">Lipoprotein</fullName>
    </recommendedName>
</protein>
<keyword evidence="1" id="KW-0812">Transmembrane</keyword>